<evidence type="ECO:0000313" key="2">
    <source>
        <dbReference type="EMBL" id="AFK20484.1"/>
    </source>
</evidence>
<feature type="domain" description="Ig-like" evidence="1">
    <location>
        <begin position="2"/>
        <end position="81"/>
    </location>
</feature>
<evidence type="ECO:0000313" key="6">
    <source>
        <dbReference type="Proteomes" id="UP000006469"/>
    </source>
</evidence>
<dbReference type="Pfam" id="PF25942">
    <property type="entry name" value="Ig_halo"/>
    <property type="match status" value="2"/>
</dbReference>
<name>I3R8C4_HALMT</name>
<keyword evidence="7" id="KW-1185">Reference proteome</keyword>
<gene>
    <name evidence="2" type="ordered locus">HFX_2811</name>
    <name evidence="3" type="ORF">BM92_14860</name>
    <name evidence="4" type="ORF">C439_15830</name>
    <name evidence="5" type="ORF">E6P09_12715</name>
</gene>
<dbReference type="RefSeq" id="WP_004060294.1">
    <property type="nucleotide sequence ID" value="NC_017941.2"/>
</dbReference>
<evidence type="ECO:0000313" key="7">
    <source>
        <dbReference type="Proteomes" id="UP000011603"/>
    </source>
</evidence>
<organism evidence="2 6">
    <name type="scientific">Haloferax mediterranei (strain ATCC 33500 / DSM 1411 / JCM 8866 / NBRC 14739 / NCIMB 2177 / R-4)</name>
    <name type="common">Halobacterium mediterranei</name>
    <dbReference type="NCBI Taxonomy" id="523841"/>
    <lineage>
        <taxon>Archaea</taxon>
        <taxon>Methanobacteriati</taxon>
        <taxon>Methanobacteriota</taxon>
        <taxon>Stenosarchaea group</taxon>
        <taxon>Halobacteria</taxon>
        <taxon>Halobacteriales</taxon>
        <taxon>Haloferacaceae</taxon>
        <taxon>Haloferax</taxon>
    </lineage>
</organism>
<reference evidence="5 9" key="6">
    <citation type="submission" date="2019-04" db="EMBL/GenBank/DDBJ databases">
        <title>Methylomes of two halophilic Archaea, Haloarcula marismortui and Haloferax mediterranei.</title>
        <authorList>
            <person name="DasSarma S."/>
            <person name="DasSarma P."/>
            <person name="DasSarma S."/>
            <person name="Fomenkov A."/>
            <person name="Vincze T."/>
            <person name="Anton B.P."/>
            <person name="Roberts R.J."/>
        </authorList>
    </citation>
    <scope>NUCLEOTIDE SEQUENCE [LARGE SCALE GENOMIC DNA]</scope>
    <source>
        <strain evidence="5">ATCC 33500</strain>
        <strain evidence="9">ATCC 33500 / DSM 1411 / JCM 8866 / NBRC 14739 / NCIMB 2177 / R-4</strain>
    </source>
</reference>
<dbReference type="Proteomes" id="UP000299011">
    <property type="component" value="Chromosome"/>
</dbReference>
<dbReference type="AlphaFoldDB" id="I3R8C4"/>
<feature type="domain" description="Ig-like" evidence="1">
    <location>
        <begin position="96"/>
        <end position="171"/>
    </location>
</feature>
<dbReference type="Proteomes" id="UP000027075">
    <property type="component" value="Chromosome"/>
</dbReference>
<dbReference type="OrthoDB" id="342499at2157"/>
<reference evidence="2" key="5">
    <citation type="submission" date="2014-05" db="EMBL/GenBank/DDBJ databases">
        <authorList>
            <person name="Wang L."/>
            <person name="Yang H."/>
            <person name="Xiang H."/>
        </authorList>
    </citation>
    <scope>NUCLEOTIDE SEQUENCE</scope>
    <source>
        <strain evidence="2">CGMCC 1.2087</strain>
    </source>
</reference>
<reference evidence="2" key="1">
    <citation type="journal article" date="2012" name="Appl. Environ. Microbiol.">
        <title>Identification of the haloarchaeal phasin (PhaP) that functions in polyhydroxyalkanoate accumulation and granule formation in Haloferax mediterranei.</title>
        <authorList>
            <person name="Cai S."/>
            <person name="Cai L."/>
            <person name="Liu H."/>
            <person name="Liu X."/>
            <person name="Han J."/>
            <person name="Zhou J."/>
            <person name="Xiang H."/>
        </authorList>
    </citation>
    <scope>NUCLEOTIDE SEQUENCE</scope>
    <source>
        <strain evidence="2">CGMCC 1.2087</strain>
    </source>
</reference>
<dbReference type="HOGENOM" id="CLU_091959_0_0_2"/>
<dbReference type="PaxDb" id="523841-HFX_2811"/>
<protein>
    <recommendedName>
        <fullName evidence="1">Ig-like domain-containing protein</fullName>
    </recommendedName>
</protein>
<reference evidence="2 6" key="2">
    <citation type="journal article" date="2012" name="J. Bacteriol.">
        <title>Complete genome sequence of the metabolically versatile halophilic archaeon Haloferax mediterranei, a poly(3-hydroxybutyrate-co-3-hydroxyvalerate) producer.</title>
        <authorList>
            <person name="Han J."/>
            <person name="Zhang F."/>
            <person name="Hou J."/>
            <person name="Liu X."/>
            <person name="Li M."/>
            <person name="Liu H."/>
            <person name="Cai L."/>
            <person name="Zhang B."/>
            <person name="Chen Y."/>
            <person name="Zhou J."/>
            <person name="Hu S."/>
            <person name="Xiang H."/>
        </authorList>
    </citation>
    <scope>NUCLEOTIDE SEQUENCE [LARGE SCALE GENOMIC DNA]</scope>
    <source>
        <strain evidence="6">ATCC 33500 / DSM 1411 / JCM 8866 / NBRC 14739 / NCIMB 2177 / R-4</strain>
        <strain evidence="2">CGMCC 1.2087</strain>
    </source>
</reference>
<reference evidence="4 7" key="3">
    <citation type="journal article" date="2014" name="PLoS Genet.">
        <title>Phylogenetically driven sequencing of extremely halophilic archaea reveals strategies for static and dynamic osmo-response.</title>
        <authorList>
            <person name="Becker E.A."/>
            <person name="Seitzer P.M."/>
            <person name="Tritt A."/>
            <person name="Larsen D."/>
            <person name="Krusor M."/>
            <person name="Yao A.I."/>
            <person name="Wu D."/>
            <person name="Madern D."/>
            <person name="Eisen J.A."/>
            <person name="Darling A.E."/>
            <person name="Facciotti M.T."/>
        </authorList>
    </citation>
    <scope>NUCLEOTIDE SEQUENCE [LARGE SCALE GENOMIC DNA]</scope>
    <source>
        <strain evidence="4">ATCC 33500</strain>
        <strain evidence="7">ATCC 33500 / DSM 1411 / JCM 8866 / NBRC 14739 / NCIMB 2177 / R-4</strain>
    </source>
</reference>
<dbReference type="Proteomes" id="UP000011603">
    <property type="component" value="Unassembled WGS sequence"/>
</dbReference>
<dbReference type="EMBL" id="CP001868">
    <property type="protein sequence ID" value="AFK20484.1"/>
    <property type="molecule type" value="Genomic_DNA"/>
</dbReference>
<sequence>MLTVAIEFDGDRFIEHTFNAETDREISTPPLVESHATYDVFVEAEDGRRATYEWNIPENWAWPLLTILVAEDGSLRVGCSWPRGKWISVENTDDVDREVMLTLSDDEGVVTETTRIVSPGESKLKFDIPIGGEYELTIETDDGSETVRYTACYCLTTRVTLKLENGAPVVESLLYQCD</sequence>
<proteinExistence type="predicted"/>
<dbReference type="EMBL" id="CP039139">
    <property type="protein sequence ID" value="QCQ76083.1"/>
    <property type="molecule type" value="Genomic_DNA"/>
</dbReference>
<evidence type="ECO:0000313" key="9">
    <source>
        <dbReference type="Proteomes" id="UP000299011"/>
    </source>
</evidence>
<evidence type="ECO:0000313" key="8">
    <source>
        <dbReference type="Proteomes" id="UP000027075"/>
    </source>
</evidence>
<evidence type="ECO:0000313" key="5">
    <source>
        <dbReference type="EMBL" id="QCQ76083.1"/>
    </source>
</evidence>
<dbReference type="EMBL" id="AOLO01000013">
    <property type="protein sequence ID" value="ELZ98269.1"/>
    <property type="molecule type" value="Genomic_DNA"/>
</dbReference>
<evidence type="ECO:0000259" key="1">
    <source>
        <dbReference type="Pfam" id="PF25942"/>
    </source>
</evidence>
<dbReference type="InterPro" id="IPR058929">
    <property type="entry name" value="Ig_halo"/>
</dbReference>
<evidence type="ECO:0000313" key="3">
    <source>
        <dbReference type="EMBL" id="AHZ23845.1"/>
    </source>
</evidence>
<dbReference type="EMBL" id="CP007551">
    <property type="protein sequence ID" value="AHZ23845.1"/>
    <property type="molecule type" value="Genomic_DNA"/>
</dbReference>
<dbReference type="Proteomes" id="UP000006469">
    <property type="component" value="Chromosome"/>
</dbReference>
<dbReference type="eggNOG" id="arCOG06378">
    <property type="taxonomic scope" value="Archaea"/>
</dbReference>
<dbReference type="GeneID" id="40157294"/>
<evidence type="ECO:0000313" key="4">
    <source>
        <dbReference type="EMBL" id="ELZ98269.1"/>
    </source>
</evidence>
<reference evidence="3 8" key="4">
    <citation type="submission" date="2014-04" db="EMBL/GenBank/DDBJ databases">
        <title>Transcriptional profiles of Haloferax mediterranei on the basis of nitrogen availability.</title>
        <authorList>
            <person name="Bautista V."/>
        </authorList>
    </citation>
    <scope>NUCLEOTIDE SEQUENCE [LARGE SCALE GENOMIC DNA]</scope>
    <source>
        <strain evidence="3">ATCC 33500</strain>
        <strain evidence="8">ATCC 33500 / DSM 1411 / JCM 8866 / NBRC 14739 / NCIMB 2177 / R-4</strain>
    </source>
</reference>
<dbReference type="PATRIC" id="fig|523841.21.peg.3194"/>
<accession>I3R8C4</accession>
<dbReference type="KEGG" id="hme:HFX_2811"/>